<feature type="compositionally biased region" description="Polar residues" evidence="1">
    <location>
        <begin position="72"/>
        <end position="85"/>
    </location>
</feature>
<dbReference type="AlphaFoldDB" id="A0A9P6T583"/>
<feature type="compositionally biased region" description="Polar residues" evidence="1">
    <location>
        <begin position="96"/>
        <end position="149"/>
    </location>
</feature>
<protein>
    <submittedName>
        <fullName evidence="2">Uncharacterized protein</fullName>
    </submittedName>
</protein>
<evidence type="ECO:0000256" key="1">
    <source>
        <dbReference type="SAM" id="MobiDB-lite"/>
    </source>
</evidence>
<accession>A0A9P6T583</accession>
<feature type="region of interest" description="Disordered" evidence="1">
    <location>
        <begin position="62"/>
        <end position="156"/>
    </location>
</feature>
<sequence>MDKHPDLQRALLEAYEAQKSQLDAQTQLITQMQEQAAAQDKSYQDLISQLTNLGILSSSLLTSSKQKKGKARTSTQSIPPQTSQKIAFVNKVPPKTMSNKIASTSKSQPFQPQASTSKSTPQKQTAKKSPSLTPQAAKASNTKVSPTSTPKRDPHQFKVVEMPSGFENTKECLFLLFRILWGLNDASSVPHMPDPNLMAEFNA</sequence>
<gene>
    <name evidence="2" type="ORF">CROQUDRAFT_102383</name>
</gene>
<proteinExistence type="predicted"/>
<name>A0A9P6T583_9BASI</name>
<dbReference type="EMBL" id="MU167982">
    <property type="protein sequence ID" value="KAG0138999.1"/>
    <property type="molecule type" value="Genomic_DNA"/>
</dbReference>
<organism evidence="2 3">
    <name type="scientific">Cronartium quercuum f. sp. fusiforme G11</name>
    <dbReference type="NCBI Taxonomy" id="708437"/>
    <lineage>
        <taxon>Eukaryota</taxon>
        <taxon>Fungi</taxon>
        <taxon>Dikarya</taxon>
        <taxon>Basidiomycota</taxon>
        <taxon>Pucciniomycotina</taxon>
        <taxon>Pucciniomycetes</taxon>
        <taxon>Pucciniales</taxon>
        <taxon>Coleosporiaceae</taxon>
        <taxon>Cronartium</taxon>
    </lineage>
</organism>
<comment type="caution">
    <text evidence="2">The sequence shown here is derived from an EMBL/GenBank/DDBJ whole genome shotgun (WGS) entry which is preliminary data.</text>
</comment>
<evidence type="ECO:0000313" key="3">
    <source>
        <dbReference type="Proteomes" id="UP000886653"/>
    </source>
</evidence>
<dbReference type="Proteomes" id="UP000886653">
    <property type="component" value="Unassembled WGS sequence"/>
</dbReference>
<keyword evidence="3" id="KW-1185">Reference proteome</keyword>
<evidence type="ECO:0000313" key="2">
    <source>
        <dbReference type="EMBL" id="KAG0138999.1"/>
    </source>
</evidence>
<reference evidence="2" key="1">
    <citation type="submission" date="2013-11" db="EMBL/GenBank/DDBJ databases">
        <title>Genome sequence of the fusiform rust pathogen reveals effectors for host alternation and coevolution with pine.</title>
        <authorList>
            <consortium name="DOE Joint Genome Institute"/>
            <person name="Smith K."/>
            <person name="Pendleton A."/>
            <person name="Kubisiak T."/>
            <person name="Anderson C."/>
            <person name="Salamov A."/>
            <person name="Aerts A."/>
            <person name="Riley R."/>
            <person name="Clum A."/>
            <person name="Lindquist E."/>
            <person name="Ence D."/>
            <person name="Campbell M."/>
            <person name="Kronenberg Z."/>
            <person name="Feau N."/>
            <person name="Dhillon B."/>
            <person name="Hamelin R."/>
            <person name="Burleigh J."/>
            <person name="Smith J."/>
            <person name="Yandell M."/>
            <person name="Nelson C."/>
            <person name="Grigoriev I."/>
            <person name="Davis J."/>
        </authorList>
    </citation>
    <scope>NUCLEOTIDE SEQUENCE</scope>
    <source>
        <strain evidence="2">G11</strain>
    </source>
</reference>